<protein>
    <submittedName>
        <fullName evidence="1">ISAs1 family transposase</fullName>
    </submittedName>
</protein>
<comment type="caution">
    <text evidence="1">The sequence shown here is derived from an EMBL/GenBank/DDBJ whole genome shotgun (WGS) entry which is preliminary data.</text>
</comment>
<reference evidence="1" key="1">
    <citation type="submission" date="2019-09" db="EMBL/GenBank/DDBJ databases">
        <title>Characterisation of the sponge microbiome using genome-centric metagenomics.</title>
        <authorList>
            <person name="Engelberts J.P."/>
            <person name="Robbins S.J."/>
            <person name="De Goeij J.M."/>
            <person name="Aranda M."/>
            <person name="Bell S.C."/>
            <person name="Webster N.S."/>
        </authorList>
    </citation>
    <scope>NUCLEOTIDE SEQUENCE</scope>
    <source>
        <strain evidence="1">SB0662_bin_9</strain>
    </source>
</reference>
<gene>
    <name evidence="1" type="ORF">F4Y08_14880</name>
</gene>
<dbReference type="NCBIfam" id="NF033564">
    <property type="entry name" value="transpos_ISAs1"/>
    <property type="match status" value="1"/>
</dbReference>
<name>A0A6B1DUU1_9CHLR</name>
<organism evidence="1">
    <name type="scientific">Caldilineaceae bacterium SB0662_bin_9</name>
    <dbReference type="NCBI Taxonomy" id="2605258"/>
    <lineage>
        <taxon>Bacteria</taxon>
        <taxon>Bacillati</taxon>
        <taxon>Chloroflexota</taxon>
        <taxon>Caldilineae</taxon>
        <taxon>Caldilineales</taxon>
        <taxon>Caldilineaceae</taxon>
    </lineage>
</organism>
<dbReference type="InterPro" id="IPR051698">
    <property type="entry name" value="Transposase_11-like"/>
</dbReference>
<dbReference type="InterPro" id="IPR047647">
    <property type="entry name" value="ISAs1_transpos"/>
</dbReference>
<proteinExistence type="predicted"/>
<sequence>MPTGGAFAPEAEDRCETFKRNGDRRERRTCTVLGGPGLCEWVADPEAWPGMRSLIRVQAERTGPRGRRQRSVRYYVSSQPMDATALLELVRGHWGVENSLHCTLQFRETNRRIRRYGHPAPDRPEHDAHGSKESQILCFHWPAARPYRPPALDLGPMPALNPTLRLTCQHARVRNRHRGLESTAAVPSCRLLGSSSTIKLL</sequence>
<dbReference type="PANTHER" id="PTHR30298:SF0">
    <property type="entry name" value="PROTEIN YBFL-RELATED"/>
    <property type="match status" value="1"/>
</dbReference>
<dbReference type="PANTHER" id="PTHR30298">
    <property type="entry name" value="H REPEAT-ASSOCIATED PREDICTED TRANSPOSASE"/>
    <property type="match status" value="1"/>
</dbReference>
<dbReference type="AlphaFoldDB" id="A0A6B1DUU1"/>
<accession>A0A6B1DUU1</accession>
<evidence type="ECO:0000313" key="1">
    <source>
        <dbReference type="EMBL" id="MYD91590.1"/>
    </source>
</evidence>
<dbReference type="EMBL" id="VXPY01000104">
    <property type="protein sequence ID" value="MYD91590.1"/>
    <property type="molecule type" value="Genomic_DNA"/>
</dbReference>